<evidence type="ECO:0000313" key="1">
    <source>
        <dbReference type="EMBL" id="KAI9921671.1"/>
    </source>
</evidence>
<reference evidence="1 2" key="1">
    <citation type="journal article" date="2022" name="bioRxiv">
        <title>The genome of the oomycete Peronosclerospora sorghi, a cosmopolitan pathogen of maize and sorghum, is inflated with dispersed pseudogenes.</title>
        <authorList>
            <person name="Fletcher K."/>
            <person name="Martin F."/>
            <person name="Isakeit T."/>
            <person name="Cavanaugh K."/>
            <person name="Magill C."/>
            <person name="Michelmore R."/>
        </authorList>
    </citation>
    <scope>NUCLEOTIDE SEQUENCE [LARGE SCALE GENOMIC DNA]</scope>
    <source>
        <strain evidence="1">P6</strain>
    </source>
</reference>
<evidence type="ECO:0000313" key="2">
    <source>
        <dbReference type="Proteomes" id="UP001163321"/>
    </source>
</evidence>
<keyword evidence="2" id="KW-1185">Reference proteome</keyword>
<name>A0ACC0WTT6_9STRA</name>
<accession>A0ACC0WTT6</accession>
<proteinExistence type="predicted"/>
<sequence>MPGAAKTLKSVRSDHPSSAGQRHLPRLYMSTGASPVDQTPNFSSHYALSASPTSVAYSTTLDDAISGLLSRYLPTFFDLLDKFQYEKALQILGEKEETQWRNWNAFKVMLKLAASCESTYHLMNYLNADLVQSDTIEHMYGKLLVLMNHLADELKPIAAKKSRFSSVHARTPKNHAEKRDSSANGRRAERSGDDNEYTSDQMLMTELDTCDGLSYFVELLEQGAEFFSMLKRVDALLLHLETFSHPLLETMKKSSIEELSTVHAAFECEIRVTEYDLTRSIVALHRLKVKLRCWSDHIDTVSDYPLFEGNSKDFGPDGQDERLLLDESDDLPSNGICSGSSHQSSSSSLSRSHVLNSSPSNASQNVLSGGMSCGISSFVESRVSNSGGRLGDTCDNSYEVVNAMTTLNKQQSGALFNTNLSPASAEVPSTFKHLLSRSSFLLRNGASTSTFPIRRDLVPNPGNHYINSSIANSSMPSDALEQAILGGGGNGTWEYGGTVGTTLGNSQGLSNGGGMAGGSLNPTAAEMIASSMKNQERDDGFALPVFLWSKRFYRSLVAKFTLYFHRWIEPFEKKSDYLALELTRFIKTPLGISYLQLMDVLLSRSCTWQSFCM</sequence>
<organism evidence="1 2">
    <name type="scientific">Peronosclerospora sorghi</name>
    <dbReference type="NCBI Taxonomy" id="230839"/>
    <lineage>
        <taxon>Eukaryota</taxon>
        <taxon>Sar</taxon>
        <taxon>Stramenopiles</taxon>
        <taxon>Oomycota</taxon>
        <taxon>Peronosporomycetes</taxon>
        <taxon>Peronosporales</taxon>
        <taxon>Peronosporaceae</taxon>
        <taxon>Peronosclerospora</taxon>
    </lineage>
</organism>
<gene>
    <name evidence="1" type="ORF">PsorP6_002046</name>
</gene>
<comment type="caution">
    <text evidence="1">The sequence shown here is derived from an EMBL/GenBank/DDBJ whole genome shotgun (WGS) entry which is preliminary data.</text>
</comment>
<dbReference type="Proteomes" id="UP001163321">
    <property type="component" value="Chromosome 1"/>
</dbReference>
<protein>
    <submittedName>
        <fullName evidence="1">Uncharacterized protein</fullName>
    </submittedName>
</protein>
<dbReference type="EMBL" id="CM047580">
    <property type="protein sequence ID" value="KAI9921671.1"/>
    <property type="molecule type" value="Genomic_DNA"/>
</dbReference>